<evidence type="ECO:0000313" key="2">
    <source>
        <dbReference type="Proteomes" id="UP001229409"/>
    </source>
</evidence>
<reference evidence="1" key="1">
    <citation type="submission" date="2023-04" db="EMBL/GenBank/DDBJ databases">
        <title>Uncovering the Secrets of Slow-Growing Bacteria in Tropical Savanna Soil through Cultivation and Genomic Analysis.</title>
        <authorList>
            <person name="Goncalves O.S."/>
            <person name="Santana M.F."/>
        </authorList>
    </citation>
    <scope>NUCLEOTIDE SEQUENCE</scope>
    <source>
        <strain evidence="1">ANTI</strain>
    </source>
</reference>
<gene>
    <name evidence="1" type="ORF">QDS18_16700</name>
</gene>
<dbReference type="Proteomes" id="UP001229409">
    <property type="component" value="Unassembled WGS sequence"/>
</dbReference>
<evidence type="ECO:0000313" key="1">
    <source>
        <dbReference type="EMBL" id="MDH2332501.1"/>
    </source>
</evidence>
<proteinExistence type="predicted"/>
<dbReference type="InterPro" id="IPR035198">
    <property type="entry name" value="SU10_MCP"/>
</dbReference>
<name>A0AAP3ZZG7_PAEPO</name>
<accession>A0AAP3ZZG7</accession>
<dbReference type="RefSeq" id="WP_279834880.1">
    <property type="nucleotide sequence ID" value="NZ_JARVWT010000006.1"/>
</dbReference>
<dbReference type="EMBL" id="JARVWT010000006">
    <property type="protein sequence ID" value="MDH2332501.1"/>
    <property type="molecule type" value="Genomic_DNA"/>
</dbReference>
<protein>
    <submittedName>
        <fullName evidence="1">DUF5309 family protein</fullName>
    </submittedName>
</protein>
<sequence length="363" mass="39671">MTKIYTPDLIGKKLSVVDEILLLNPHQTPLLNLLGFSDAVTQTSHQWFEDEIFGDESVVNGAKLVADTSVVVADPEPFRVGHVIKIGDELLFVTAVNAGTKTLTVTRGYAGTTAAAIADGAKVEVQFVEGTEGADARSARYKARKPASNYTQIFDDSIEVTGTAEAVQQYGIGDLYEYEKQKKQVELALSLEKALINGIGYQNGNVRQMRGIRSFIQTNVSDAAGAGVDGTKLNDSLQAIYEKGGFQSGGNYKIMVAAKQKRAISALDANKILISQSENSRGQKVDHFVSDFGQFEIVLNNNLDPKEVIITDVNRAAIRPLVGRDFFHKYMGEQGDYTRGILVGEYTLQFEQEKAHARIKNLA</sequence>
<dbReference type="Pfam" id="PF17236">
    <property type="entry name" value="SU10_MCP"/>
    <property type="match status" value="1"/>
</dbReference>
<comment type="caution">
    <text evidence="1">The sequence shown here is derived from an EMBL/GenBank/DDBJ whole genome shotgun (WGS) entry which is preliminary data.</text>
</comment>
<organism evidence="1 2">
    <name type="scientific">Paenibacillus polymyxa</name>
    <name type="common">Bacillus polymyxa</name>
    <dbReference type="NCBI Taxonomy" id="1406"/>
    <lineage>
        <taxon>Bacteria</taxon>
        <taxon>Bacillati</taxon>
        <taxon>Bacillota</taxon>
        <taxon>Bacilli</taxon>
        <taxon>Bacillales</taxon>
        <taxon>Paenibacillaceae</taxon>
        <taxon>Paenibacillus</taxon>
    </lineage>
</organism>
<dbReference type="AlphaFoldDB" id="A0AAP3ZZG7"/>